<feature type="domain" description="M23ase beta-sheet core" evidence="3">
    <location>
        <begin position="245"/>
        <end position="339"/>
    </location>
</feature>
<feature type="coiled-coil region" evidence="1">
    <location>
        <begin position="95"/>
        <end position="139"/>
    </location>
</feature>
<keyword evidence="1" id="KW-0175">Coiled coil</keyword>
<dbReference type="OrthoDB" id="9805799at2"/>
<dbReference type="Gene3D" id="2.70.70.10">
    <property type="entry name" value="Glucose Permease (Domain IIA)"/>
    <property type="match status" value="1"/>
</dbReference>
<keyword evidence="2" id="KW-0812">Transmembrane</keyword>
<feature type="coiled-coil region" evidence="1">
    <location>
        <begin position="179"/>
        <end position="213"/>
    </location>
</feature>
<protein>
    <submittedName>
        <fullName evidence="4">Peptidase M23</fullName>
    </submittedName>
</protein>
<keyword evidence="5" id="KW-1185">Reference proteome</keyword>
<name>A0A229UNX6_9BACL</name>
<dbReference type="GO" id="GO:0004222">
    <property type="term" value="F:metalloendopeptidase activity"/>
    <property type="evidence" value="ECO:0007669"/>
    <property type="project" value="TreeGrafter"/>
</dbReference>
<evidence type="ECO:0000313" key="5">
    <source>
        <dbReference type="Proteomes" id="UP000215509"/>
    </source>
</evidence>
<dbReference type="AlphaFoldDB" id="A0A229UNX6"/>
<proteinExistence type="predicted"/>
<evidence type="ECO:0000259" key="3">
    <source>
        <dbReference type="Pfam" id="PF01551"/>
    </source>
</evidence>
<accession>A0A229UNX6</accession>
<evidence type="ECO:0000256" key="1">
    <source>
        <dbReference type="SAM" id="Coils"/>
    </source>
</evidence>
<dbReference type="InterPro" id="IPR050570">
    <property type="entry name" value="Cell_wall_metabolism_enzyme"/>
</dbReference>
<evidence type="ECO:0000256" key="2">
    <source>
        <dbReference type="SAM" id="Phobius"/>
    </source>
</evidence>
<evidence type="ECO:0000313" key="4">
    <source>
        <dbReference type="EMBL" id="OXM85156.1"/>
    </source>
</evidence>
<dbReference type="FunFam" id="2.70.70.10:FF:000006">
    <property type="entry name" value="M23 family peptidase"/>
    <property type="match status" value="1"/>
</dbReference>
<comment type="caution">
    <text evidence="4">The sequence shown here is derived from an EMBL/GenBank/DDBJ whole genome shotgun (WGS) entry which is preliminary data.</text>
</comment>
<keyword evidence="2" id="KW-0472">Membrane</keyword>
<dbReference type="PANTHER" id="PTHR21666">
    <property type="entry name" value="PEPTIDASE-RELATED"/>
    <property type="match status" value="1"/>
</dbReference>
<dbReference type="CDD" id="cd12797">
    <property type="entry name" value="M23_peptidase"/>
    <property type="match status" value="1"/>
</dbReference>
<keyword evidence="2" id="KW-1133">Transmembrane helix</keyword>
<dbReference type="InterPro" id="IPR011055">
    <property type="entry name" value="Dup_hybrid_motif"/>
</dbReference>
<dbReference type="InterPro" id="IPR016047">
    <property type="entry name" value="M23ase_b-sheet_dom"/>
</dbReference>
<dbReference type="EMBL" id="NMQW01000023">
    <property type="protein sequence ID" value="OXM85156.1"/>
    <property type="molecule type" value="Genomic_DNA"/>
</dbReference>
<dbReference type="SUPFAM" id="SSF51261">
    <property type="entry name" value="Duplicated hybrid motif"/>
    <property type="match status" value="1"/>
</dbReference>
<feature type="transmembrane region" description="Helical" evidence="2">
    <location>
        <begin position="54"/>
        <end position="76"/>
    </location>
</feature>
<dbReference type="Pfam" id="PF01551">
    <property type="entry name" value="Peptidase_M23"/>
    <property type="match status" value="1"/>
</dbReference>
<sequence length="344" mass="37618">MRIATNIIVFHRIMLICAKTEGADMKLKMGSKRYTLVIIPDANSSVRRFEVPKLIPYIAGAGLMTLVSITLVLYVGHARNASVANKLQTQIVSRDAEYTSTVQEKNQTIEQLQNQVIQLSQQTAEMKAKIDDIRKQEDEIRTITGSGQVKISSADVAPAAGAMGGSSTQASNGEVQVLVEQTKSQLSDLDKSVDELKDSIADTKEKAIEAQQKLRITPNIWPVDSRTITSGFGLRQDPFTMRPSFHSGYDISAPRDTPVHVTADGVVTTTGSDSSHGNNIVVTHSKGLQTWYMHLNKMLVQKGDRVEKGQVIGLVGTTGRSTGYHLHYEVLKNGVSSDPKPYLP</sequence>
<reference evidence="4 5" key="1">
    <citation type="submission" date="2017-07" db="EMBL/GenBank/DDBJ databases">
        <title>Genome sequencing and assembly of Paenibacillus rigui.</title>
        <authorList>
            <person name="Mayilraj S."/>
        </authorList>
    </citation>
    <scope>NUCLEOTIDE SEQUENCE [LARGE SCALE GENOMIC DNA]</scope>
    <source>
        <strain evidence="4 5">JCM 16352</strain>
    </source>
</reference>
<organism evidence="4 5">
    <name type="scientific">Paenibacillus rigui</name>
    <dbReference type="NCBI Taxonomy" id="554312"/>
    <lineage>
        <taxon>Bacteria</taxon>
        <taxon>Bacillati</taxon>
        <taxon>Bacillota</taxon>
        <taxon>Bacilli</taxon>
        <taxon>Bacillales</taxon>
        <taxon>Paenibacillaceae</taxon>
        <taxon>Paenibacillus</taxon>
    </lineage>
</organism>
<dbReference type="Proteomes" id="UP000215509">
    <property type="component" value="Unassembled WGS sequence"/>
</dbReference>
<dbReference type="PANTHER" id="PTHR21666:SF270">
    <property type="entry name" value="MUREIN HYDROLASE ACTIVATOR ENVC"/>
    <property type="match status" value="1"/>
</dbReference>
<gene>
    <name evidence="4" type="ORF">CF651_16265</name>
</gene>